<evidence type="ECO:0000313" key="2">
    <source>
        <dbReference type="Proteomes" id="UP000505325"/>
    </source>
</evidence>
<organism evidence="1 2">
    <name type="scientific">Paramixta manurensis</name>
    <dbReference type="NCBI Taxonomy" id="2740817"/>
    <lineage>
        <taxon>Bacteria</taxon>
        <taxon>Pseudomonadati</taxon>
        <taxon>Pseudomonadota</taxon>
        <taxon>Gammaproteobacteria</taxon>
        <taxon>Enterobacterales</taxon>
        <taxon>Erwiniaceae</taxon>
        <taxon>Paramixta</taxon>
    </lineage>
</organism>
<dbReference type="KEGG" id="pmak:PMPD1_2228"/>
<dbReference type="Proteomes" id="UP000505325">
    <property type="component" value="Chromosome"/>
</dbReference>
<accession>A0A6M8UPI8</accession>
<dbReference type="InterPro" id="IPR017030">
    <property type="entry name" value="Vir_effector_SfrC"/>
</dbReference>
<name>A0A6M8UPI8_9GAMM</name>
<dbReference type="PIRSF" id="PIRSF034586">
    <property type="entry name" value="Vir_effector_SfrC"/>
    <property type="match status" value="1"/>
</dbReference>
<evidence type="ECO:0008006" key="3">
    <source>
        <dbReference type="Google" id="ProtNLM"/>
    </source>
</evidence>
<reference evidence="1 2" key="1">
    <citation type="submission" date="2020-06" db="EMBL/GenBank/DDBJ databases">
        <title>Genome sequence of Paramixta manurensis strain PD-1.</title>
        <authorList>
            <person name="Lee C.W."/>
            <person name="Kim J."/>
        </authorList>
    </citation>
    <scope>NUCLEOTIDE SEQUENCE [LARGE SCALE GENOMIC DNA]</scope>
    <source>
        <strain evidence="1 2">PD-1</strain>
    </source>
</reference>
<sequence>MSATVKQPTLRLTKGLHNLSDGITRMLTWIAETRDHSARLAQEADGLTIKLRRSRHQVRQLTGALAQESTLALYGVSQAGKAWLLRQLVADAQGQLSTQSGGSLDYFTHINPGNQDCALVTRFSHRPLAVADAWPVELTLLTQTELTQLVLKTFLQSGGVWPDRQRIAARLEMLRPLRHPQPQPGISADEMVVLRDFADRHDDARQPVLARHYWPEVIALAPYLAVDDRARLFSLLWSDDATLSETWRRMAHTLQALDNAPRVYAASDLLVDNARLPAESLISPLAAIGLGTDRDRAITLQPANRQLPPVTVALGELSLLALELHIPLSTPPRQALFDRVEVLEIPGYGVPLEEDARHDRRRLEQQNPLAARLISAKRNLLLEYYRDRQAIDRLVVCAAAGQRNEAKAVGRQLHQWAMSRLTPTAHPAPSRKPALVWAITPFDAGHRQQHNADEAVQRHVGAPGEQWGTLLAQDQASVQRMANWLQAEMHPQDKLTYLSGQLNALRHEWRTGLLASWAPTPPAAKQQIADSLLKVLQTRTGLHGELLERLQPSRDALRQRYLTPEADTLSGETTPAAAHFGIGFDFDLFADTPPPVPVSDSRATHVNGDDAFADQVHRDWISHLRGLAEEEEVRQLLEVDKTTLIRLTEELITASFRLGIVEKLRLALVGQDTATSREEKVDRQVTRALTVLGDFIAWLGFAGQPAAQRPDSRVNRGEKIFARPPVPTLQPGQRLTRLSAQPANTTAFYIYDWLVGLDALITQNGSYSAAEALPDAQRQSLADALALFAE</sequence>
<dbReference type="EMBL" id="CP054212">
    <property type="protein sequence ID" value="QKJ87173.1"/>
    <property type="molecule type" value="Genomic_DNA"/>
</dbReference>
<dbReference type="Pfam" id="PF10139">
    <property type="entry name" value="Virul_Fac"/>
    <property type="match status" value="2"/>
</dbReference>
<dbReference type="AlphaFoldDB" id="A0A6M8UPI8"/>
<gene>
    <name evidence="1" type="ORF">PMPD1_2228</name>
</gene>
<evidence type="ECO:0000313" key="1">
    <source>
        <dbReference type="EMBL" id="QKJ87173.1"/>
    </source>
</evidence>
<proteinExistence type="predicted"/>
<protein>
    <recommendedName>
        <fullName evidence="3">Virulence factor</fullName>
    </recommendedName>
</protein>
<dbReference type="RefSeq" id="WP_173634134.1">
    <property type="nucleotide sequence ID" value="NZ_CP054212.1"/>
</dbReference>
<keyword evidence="2" id="KW-1185">Reference proteome</keyword>